<feature type="non-terminal residue" evidence="1">
    <location>
        <position position="1"/>
    </location>
</feature>
<name>A0A9W8EAN1_9FUNG</name>
<dbReference type="Proteomes" id="UP001151582">
    <property type="component" value="Unassembled WGS sequence"/>
</dbReference>
<accession>A0A9W8EAN1</accession>
<evidence type="ECO:0000313" key="1">
    <source>
        <dbReference type="EMBL" id="KAJ1970465.1"/>
    </source>
</evidence>
<protein>
    <submittedName>
        <fullName evidence="1">COP9 signalosome catalytic subunit rri1</fullName>
    </submittedName>
</protein>
<dbReference type="EMBL" id="JANBQB010001759">
    <property type="protein sequence ID" value="KAJ1970465.1"/>
    <property type="molecule type" value="Genomic_DNA"/>
</dbReference>
<proteinExistence type="predicted"/>
<gene>
    <name evidence="1" type="primary">RRI1</name>
    <name evidence="1" type="ORF">H4R34_006050</name>
</gene>
<sequence length="63" mass="7176">MASSDSLKAFMVDNGITDWTPPQDLVYHYDCVAHAEQLKAKPWQDDPNYFTQVRVSAMALVKM</sequence>
<dbReference type="Gene3D" id="3.40.140.10">
    <property type="entry name" value="Cytidine Deaminase, domain 2"/>
    <property type="match status" value="1"/>
</dbReference>
<dbReference type="AlphaFoldDB" id="A0A9W8EAN1"/>
<reference evidence="1" key="1">
    <citation type="submission" date="2022-07" db="EMBL/GenBank/DDBJ databases">
        <title>Phylogenomic reconstructions and comparative analyses of Kickxellomycotina fungi.</title>
        <authorList>
            <person name="Reynolds N.K."/>
            <person name="Stajich J.E."/>
            <person name="Barry K."/>
            <person name="Grigoriev I.V."/>
            <person name="Crous P."/>
            <person name="Smith M.E."/>
        </authorList>
    </citation>
    <scope>NUCLEOTIDE SEQUENCE</scope>
    <source>
        <strain evidence="1">RSA 567</strain>
    </source>
</reference>
<keyword evidence="2" id="KW-1185">Reference proteome</keyword>
<comment type="caution">
    <text evidence="1">The sequence shown here is derived from an EMBL/GenBank/DDBJ whole genome shotgun (WGS) entry which is preliminary data.</text>
</comment>
<organism evidence="1 2">
    <name type="scientific">Dimargaris verticillata</name>
    <dbReference type="NCBI Taxonomy" id="2761393"/>
    <lineage>
        <taxon>Eukaryota</taxon>
        <taxon>Fungi</taxon>
        <taxon>Fungi incertae sedis</taxon>
        <taxon>Zoopagomycota</taxon>
        <taxon>Kickxellomycotina</taxon>
        <taxon>Dimargaritomycetes</taxon>
        <taxon>Dimargaritales</taxon>
        <taxon>Dimargaritaceae</taxon>
        <taxon>Dimargaris</taxon>
    </lineage>
</organism>
<dbReference type="OrthoDB" id="605656at2759"/>
<evidence type="ECO:0000313" key="2">
    <source>
        <dbReference type="Proteomes" id="UP001151582"/>
    </source>
</evidence>